<gene>
    <name evidence="3" type="primary">LOC113216383</name>
</gene>
<proteinExistence type="predicted"/>
<dbReference type="AlphaFoldDB" id="A0A6J1TJQ2"/>
<keyword evidence="1" id="KW-0472">Membrane</keyword>
<dbReference type="RefSeq" id="XP_026291915.1">
    <property type="nucleotide sequence ID" value="XM_026436130.2"/>
</dbReference>
<sequence>MGQKNQYRGLVADLMPNIRAMQITGLYCMEYHAENSAMQRLMRKAYSLFHVTMMTLGYATLVAFLLTESYNVEDWAAHTVTTLFFLHSLCRTFWFMSNTK</sequence>
<evidence type="ECO:0000313" key="3">
    <source>
        <dbReference type="RefSeq" id="XP_026291915.1"/>
    </source>
</evidence>
<evidence type="ECO:0000256" key="1">
    <source>
        <dbReference type="SAM" id="Phobius"/>
    </source>
</evidence>
<keyword evidence="1" id="KW-1133">Transmembrane helix</keyword>
<organism evidence="2 3">
    <name type="scientific">Frankliniella occidentalis</name>
    <name type="common">Western flower thrips</name>
    <name type="synonym">Euthrips occidentalis</name>
    <dbReference type="NCBI Taxonomy" id="133901"/>
    <lineage>
        <taxon>Eukaryota</taxon>
        <taxon>Metazoa</taxon>
        <taxon>Ecdysozoa</taxon>
        <taxon>Arthropoda</taxon>
        <taxon>Hexapoda</taxon>
        <taxon>Insecta</taxon>
        <taxon>Pterygota</taxon>
        <taxon>Neoptera</taxon>
        <taxon>Paraneoptera</taxon>
        <taxon>Thysanoptera</taxon>
        <taxon>Terebrantia</taxon>
        <taxon>Thripoidea</taxon>
        <taxon>Thripidae</taxon>
        <taxon>Frankliniella</taxon>
    </lineage>
</organism>
<keyword evidence="1" id="KW-0812">Transmembrane</keyword>
<name>A0A6J1TJQ2_FRAOC</name>
<dbReference type="Proteomes" id="UP000504606">
    <property type="component" value="Unplaced"/>
</dbReference>
<reference evidence="3" key="1">
    <citation type="submission" date="2025-08" db="UniProtKB">
        <authorList>
            <consortium name="RefSeq"/>
        </authorList>
    </citation>
    <scope>IDENTIFICATION</scope>
    <source>
        <tissue evidence="3">Whole organism</tissue>
    </source>
</reference>
<evidence type="ECO:0000313" key="2">
    <source>
        <dbReference type="Proteomes" id="UP000504606"/>
    </source>
</evidence>
<feature type="transmembrane region" description="Helical" evidence="1">
    <location>
        <begin position="48"/>
        <end position="69"/>
    </location>
</feature>
<dbReference type="GeneID" id="113216383"/>
<feature type="non-terminal residue" evidence="3">
    <location>
        <position position="100"/>
    </location>
</feature>
<keyword evidence="2" id="KW-1185">Reference proteome</keyword>
<accession>A0A6J1TJQ2</accession>
<dbReference type="KEGG" id="foc:113216383"/>
<feature type="transmembrane region" description="Helical" evidence="1">
    <location>
        <begin position="75"/>
        <end position="94"/>
    </location>
</feature>
<dbReference type="OrthoDB" id="8175157at2759"/>
<protein>
    <submittedName>
        <fullName evidence="3">Odorant receptor coreceptor-like</fullName>
    </submittedName>
</protein>